<evidence type="ECO:0000256" key="3">
    <source>
        <dbReference type="SAM" id="MobiDB-lite"/>
    </source>
</evidence>
<reference evidence="5 6" key="1">
    <citation type="submission" date="2024-03" db="EMBL/GenBank/DDBJ databases">
        <title>Actinomycetospora sp. OC33-EN07, a novel actinomycete isolated from wild orchid (Aerides multiflora).</title>
        <authorList>
            <person name="Suriyachadkun C."/>
        </authorList>
    </citation>
    <scope>NUCLEOTIDE SEQUENCE [LARGE SCALE GENOMIC DNA]</scope>
    <source>
        <strain evidence="5 6">OC33-EN07</strain>
    </source>
</reference>
<dbReference type="Gene3D" id="3.40.630.30">
    <property type="match status" value="1"/>
</dbReference>
<dbReference type="PANTHER" id="PTHR43877">
    <property type="entry name" value="AMINOALKYLPHOSPHONATE N-ACETYLTRANSFERASE-RELATED-RELATED"/>
    <property type="match status" value="1"/>
</dbReference>
<comment type="caution">
    <text evidence="5">The sequence shown here is derived from an EMBL/GenBank/DDBJ whole genome shotgun (WGS) entry which is preliminary data.</text>
</comment>
<dbReference type="InterPro" id="IPR016181">
    <property type="entry name" value="Acyl_CoA_acyltransferase"/>
</dbReference>
<keyword evidence="6" id="KW-1185">Reference proteome</keyword>
<dbReference type="Proteomes" id="UP001369736">
    <property type="component" value="Unassembled WGS sequence"/>
</dbReference>
<dbReference type="SUPFAM" id="SSF55729">
    <property type="entry name" value="Acyl-CoA N-acyltransferases (Nat)"/>
    <property type="match status" value="1"/>
</dbReference>
<dbReference type="CDD" id="cd04301">
    <property type="entry name" value="NAT_SF"/>
    <property type="match status" value="1"/>
</dbReference>
<dbReference type="InterPro" id="IPR050832">
    <property type="entry name" value="Bact_Acetyltransf"/>
</dbReference>
<proteinExistence type="predicted"/>
<dbReference type="RefSeq" id="WP_337704429.1">
    <property type="nucleotide sequence ID" value="NZ_JBBEGM010000007.1"/>
</dbReference>
<dbReference type="InterPro" id="IPR000182">
    <property type="entry name" value="GNAT_dom"/>
</dbReference>
<organism evidence="5 6">
    <name type="scientific">Actinomycetospora flava</name>
    <dbReference type="NCBI Taxonomy" id="3129232"/>
    <lineage>
        <taxon>Bacteria</taxon>
        <taxon>Bacillati</taxon>
        <taxon>Actinomycetota</taxon>
        <taxon>Actinomycetes</taxon>
        <taxon>Pseudonocardiales</taxon>
        <taxon>Pseudonocardiaceae</taxon>
        <taxon>Actinomycetospora</taxon>
    </lineage>
</organism>
<feature type="region of interest" description="Disordered" evidence="3">
    <location>
        <begin position="164"/>
        <end position="183"/>
    </location>
</feature>
<evidence type="ECO:0000259" key="4">
    <source>
        <dbReference type="PROSITE" id="PS51186"/>
    </source>
</evidence>
<protein>
    <submittedName>
        <fullName evidence="5">GNAT family N-acetyltransferase</fullName>
    </submittedName>
</protein>
<dbReference type="EMBL" id="JBBEGM010000007">
    <property type="protein sequence ID" value="MEJ2863068.1"/>
    <property type="molecule type" value="Genomic_DNA"/>
</dbReference>
<keyword evidence="2" id="KW-0012">Acyltransferase</keyword>
<dbReference type="PROSITE" id="PS51186">
    <property type="entry name" value="GNAT"/>
    <property type="match status" value="1"/>
</dbReference>
<keyword evidence="1" id="KW-0808">Transferase</keyword>
<name>A0ABU8M867_9PSEU</name>
<evidence type="ECO:0000256" key="2">
    <source>
        <dbReference type="ARBA" id="ARBA00023315"/>
    </source>
</evidence>
<evidence type="ECO:0000313" key="6">
    <source>
        <dbReference type="Proteomes" id="UP001369736"/>
    </source>
</evidence>
<sequence length="183" mass="20748">MIVRSAGPDDLDAVLDLFREASRWLVDKGIDQWQWEPRIQQVRGDIEQGNVFVGEDDKGRIIATVTVDTFADPDFWRPEDDPSSALYVHRMIVARDHGGQRVGDELTQWVEHSAGALGYDYVRLDCYRSNTGLHRYYKAHGWSHVRTVDAPWRPSGALFQRSVPETTACAADARPPEPTPRTT</sequence>
<dbReference type="PANTHER" id="PTHR43877:SF2">
    <property type="entry name" value="AMINOALKYLPHOSPHONATE N-ACETYLTRANSFERASE-RELATED"/>
    <property type="match status" value="1"/>
</dbReference>
<evidence type="ECO:0000256" key="1">
    <source>
        <dbReference type="ARBA" id="ARBA00022679"/>
    </source>
</evidence>
<accession>A0ABU8M867</accession>
<evidence type="ECO:0000313" key="5">
    <source>
        <dbReference type="EMBL" id="MEJ2863068.1"/>
    </source>
</evidence>
<dbReference type="Pfam" id="PF00583">
    <property type="entry name" value="Acetyltransf_1"/>
    <property type="match status" value="1"/>
</dbReference>
<gene>
    <name evidence="5" type="ORF">WCD58_18005</name>
</gene>
<feature type="domain" description="N-acetyltransferase" evidence="4">
    <location>
        <begin position="1"/>
        <end position="164"/>
    </location>
</feature>